<keyword evidence="2" id="KW-0472">Membrane</keyword>
<accession>A0A3S4M7S3</accession>
<dbReference type="EMBL" id="LR134204">
    <property type="protein sequence ID" value="VEB90872.1"/>
    <property type="molecule type" value="Genomic_DNA"/>
</dbReference>
<feature type="compositionally biased region" description="Basic and acidic residues" evidence="1">
    <location>
        <begin position="15"/>
        <end position="26"/>
    </location>
</feature>
<dbReference type="AlphaFoldDB" id="A0A3S4M7S3"/>
<proteinExistence type="predicted"/>
<feature type="region of interest" description="Disordered" evidence="1">
    <location>
        <begin position="1"/>
        <end position="30"/>
    </location>
</feature>
<feature type="transmembrane region" description="Helical" evidence="2">
    <location>
        <begin position="67"/>
        <end position="84"/>
    </location>
</feature>
<name>A0A3S4M7S3_CITKO</name>
<reference evidence="3 4" key="1">
    <citation type="submission" date="2018-12" db="EMBL/GenBank/DDBJ databases">
        <authorList>
            <consortium name="Pathogen Informatics"/>
        </authorList>
    </citation>
    <scope>NUCLEOTIDE SEQUENCE [LARGE SCALE GENOMIC DNA]</scope>
    <source>
        <strain evidence="3 4">NCTC11075</strain>
    </source>
</reference>
<evidence type="ECO:0000256" key="1">
    <source>
        <dbReference type="SAM" id="MobiDB-lite"/>
    </source>
</evidence>
<protein>
    <submittedName>
        <fullName evidence="3">Uncharacterized protein</fullName>
    </submittedName>
</protein>
<keyword evidence="2" id="KW-1133">Transmembrane helix</keyword>
<sequence>MRRENKTGGGKRHHQDRDHRQKREIGDSGAKLVAQPIVKTLCGADQVGNHRLTLDSRCRRGDRFERLGGLVVCFWFVTIVRLHFGHRRMVEFLNRAFYVFFLRHQVDSPSFVNSQNSIACQST</sequence>
<keyword evidence="2" id="KW-0812">Transmembrane</keyword>
<evidence type="ECO:0000313" key="3">
    <source>
        <dbReference type="EMBL" id="VEB90872.1"/>
    </source>
</evidence>
<evidence type="ECO:0000256" key="2">
    <source>
        <dbReference type="SAM" id="Phobius"/>
    </source>
</evidence>
<gene>
    <name evidence="3" type="ORF">NCTC11075_02679</name>
</gene>
<evidence type="ECO:0000313" key="4">
    <source>
        <dbReference type="Proteomes" id="UP000270272"/>
    </source>
</evidence>
<organism evidence="3 4">
    <name type="scientific">Citrobacter koseri</name>
    <name type="common">Citrobacter diversus</name>
    <dbReference type="NCBI Taxonomy" id="545"/>
    <lineage>
        <taxon>Bacteria</taxon>
        <taxon>Pseudomonadati</taxon>
        <taxon>Pseudomonadota</taxon>
        <taxon>Gammaproteobacteria</taxon>
        <taxon>Enterobacterales</taxon>
        <taxon>Enterobacteriaceae</taxon>
        <taxon>Citrobacter</taxon>
    </lineage>
</organism>
<dbReference type="Proteomes" id="UP000270272">
    <property type="component" value="Chromosome"/>
</dbReference>